<evidence type="ECO:0000313" key="1">
    <source>
        <dbReference type="EMBL" id="DAF98186.1"/>
    </source>
</evidence>
<protein>
    <submittedName>
        <fullName evidence="1">Uncharacterized protein</fullName>
    </submittedName>
</protein>
<dbReference type="EMBL" id="BK016143">
    <property type="protein sequence ID" value="DAF98186.1"/>
    <property type="molecule type" value="Genomic_DNA"/>
</dbReference>
<accession>A0A8S5UUW6</accession>
<organism evidence="1">
    <name type="scientific">Myoviridae sp. ctP6q2</name>
    <dbReference type="NCBI Taxonomy" id="2825096"/>
    <lineage>
        <taxon>Viruses</taxon>
        <taxon>Duplodnaviria</taxon>
        <taxon>Heunggongvirae</taxon>
        <taxon>Uroviricota</taxon>
        <taxon>Caudoviricetes</taxon>
    </lineage>
</organism>
<sequence length="95" mass="11378">MLQASLSLFKTYHFYLPFSFQNQWLVFWEISHATSPVSYADFPLYCQISISHTPSTTVFLQTPLCLHHTLWEIFYVQQANNPMWLYSQHNHICYK</sequence>
<name>A0A8S5UUW6_9CAUD</name>
<reference evidence="1" key="1">
    <citation type="journal article" date="2021" name="Proc. Natl. Acad. Sci. U.S.A.">
        <title>A Catalog of Tens of Thousands of Viruses from Human Metagenomes Reveals Hidden Associations with Chronic Diseases.</title>
        <authorList>
            <person name="Tisza M.J."/>
            <person name="Buck C.B."/>
        </authorList>
    </citation>
    <scope>NUCLEOTIDE SEQUENCE</scope>
    <source>
        <strain evidence="1">CtP6q2</strain>
    </source>
</reference>
<proteinExistence type="predicted"/>